<protein>
    <submittedName>
        <fullName evidence="3">QRIC2 protein</fullName>
    </submittedName>
</protein>
<dbReference type="AlphaFoldDB" id="A0A7K9CAF3"/>
<feature type="non-terminal residue" evidence="3">
    <location>
        <position position="186"/>
    </location>
</feature>
<feature type="region of interest" description="Disordered" evidence="2">
    <location>
        <begin position="50"/>
        <end position="81"/>
    </location>
</feature>
<feature type="compositionally biased region" description="Polar residues" evidence="2">
    <location>
        <begin position="50"/>
        <end position="59"/>
    </location>
</feature>
<keyword evidence="4" id="KW-1185">Reference proteome</keyword>
<evidence type="ECO:0000256" key="1">
    <source>
        <dbReference type="SAM" id="Coils"/>
    </source>
</evidence>
<dbReference type="PANTHER" id="PTHR46766">
    <property type="entry name" value="GLUTAMINE-RICH PROTEIN 2"/>
    <property type="match status" value="1"/>
</dbReference>
<dbReference type="PANTHER" id="PTHR46766:SF1">
    <property type="entry name" value="GLUTAMINE-RICH PROTEIN 2"/>
    <property type="match status" value="1"/>
</dbReference>
<dbReference type="Proteomes" id="UP000574528">
    <property type="component" value="Unassembled WGS sequence"/>
</dbReference>
<feature type="non-terminal residue" evidence="3">
    <location>
        <position position="1"/>
    </location>
</feature>
<reference evidence="3 4" key="1">
    <citation type="submission" date="2019-09" db="EMBL/GenBank/DDBJ databases">
        <title>Bird 10,000 Genomes (B10K) Project - Family phase.</title>
        <authorList>
            <person name="Zhang G."/>
        </authorList>
    </citation>
    <scope>NUCLEOTIDE SEQUENCE [LARGE SCALE GENOMIC DNA]</scope>
    <source>
        <strain evidence="3">B10K-DU-001-24</strain>
        <tissue evidence="3">Muscle</tissue>
    </source>
</reference>
<gene>
    <name evidence="3" type="primary">Qrich2</name>
    <name evidence="3" type="ORF">PSIHAE_R13494</name>
</gene>
<organism evidence="3 4">
    <name type="scientific">Psilopogon haemacephalus</name>
    <name type="common">coppersmith barbet</name>
    <dbReference type="NCBI Taxonomy" id="2585815"/>
    <lineage>
        <taxon>Eukaryota</taxon>
        <taxon>Metazoa</taxon>
        <taxon>Chordata</taxon>
        <taxon>Craniata</taxon>
        <taxon>Vertebrata</taxon>
        <taxon>Euteleostomi</taxon>
        <taxon>Archelosauria</taxon>
        <taxon>Archosauria</taxon>
        <taxon>Dinosauria</taxon>
        <taxon>Saurischia</taxon>
        <taxon>Theropoda</taxon>
        <taxon>Coelurosauria</taxon>
        <taxon>Aves</taxon>
        <taxon>Neognathae</taxon>
        <taxon>Neoaves</taxon>
        <taxon>Telluraves</taxon>
        <taxon>Coraciimorphae</taxon>
        <taxon>Piciformes</taxon>
        <taxon>Megalaimidae</taxon>
        <taxon>Psilopogon</taxon>
    </lineage>
</organism>
<comment type="caution">
    <text evidence="3">The sequence shown here is derived from an EMBL/GenBank/DDBJ whole genome shotgun (WGS) entry which is preliminary data.</text>
</comment>
<dbReference type="OrthoDB" id="5981048at2759"/>
<sequence>HPTGGSMEAKSAFVPASLARSMRQEIKQELKELGEQQEMTKATMEQLVTKTSEQLQEQVRSGGKTPDWQEGPAGGLRPLGQEQAECSTCSTDVGWQLGQLLQRYEQLQQLVDSLLSQQQPLGKAMKPMPGRSQQDEELLKHIQATIVHLQGDYEKLSSVTGNLLDDHHQKQKDIEVDDHHGVRTSS</sequence>
<keyword evidence="1" id="KW-0175">Coiled coil</keyword>
<name>A0A7K9CAF3_9PICI</name>
<evidence type="ECO:0000313" key="4">
    <source>
        <dbReference type="Proteomes" id="UP000574528"/>
    </source>
</evidence>
<proteinExistence type="predicted"/>
<evidence type="ECO:0000256" key="2">
    <source>
        <dbReference type="SAM" id="MobiDB-lite"/>
    </source>
</evidence>
<feature type="region of interest" description="Disordered" evidence="2">
    <location>
        <begin position="167"/>
        <end position="186"/>
    </location>
</feature>
<feature type="coiled-coil region" evidence="1">
    <location>
        <begin position="16"/>
        <end position="43"/>
    </location>
</feature>
<accession>A0A7K9CAF3</accession>
<evidence type="ECO:0000313" key="3">
    <source>
        <dbReference type="EMBL" id="NXG48630.1"/>
    </source>
</evidence>
<dbReference type="EMBL" id="VWZI01014518">
    <property type="protein sequence ID" value="NXG48630.1"/>
    <property type="molecule type" value="Genomic_DNA"/>
</dbReference>